<feature type="transmembrane region" description="Helical" evidence="1">
    <location>
        <begin position="61"/>
        <end position="83"/>
    </location>
</feature>
<accession>X1B3P8</accession>
<dbReference type="PANTHER" id="PTHR20992">
    <property type="entry name" value="AT15442P-RELATED"/>
    <property type="match status" value="1"/>
</dbReference>
<feature type="non-terminal residue" evidence="2">
    <location>
        <position position="129"/>
    </location>
</feature>
<feature type="transmembrane region" description="Helical" evidence="1">
    <location>
        <begin position="39"/>
        <end position="55"/>
    </location>
</feature>
<keyword evidence="1" id="KW-1133">Transmembrane helix</keyword>
<gene>
    <name evidence="2" type="ORF">S01H4_35452</name>
</gene>
<protein>
    <recommendedName>
        <fullName evidence="3">DUF389 domain-containing protein</fullName>
    </recommendedName>
</protein>
<organism evidence="2">
    <name type="scientific">marine sediment metagenome</name>
    <dbReference type="NCBI Taxonomy" id="412755"/>
    <lineage>
        <taxon>unclassified sequences</taxon>
        <taxon>metagenomes</taxon>
        <taxon>ecological metagenomes</taxon>
    </lineage>
</organism>
<comment type="caution">
    <text evidence="2">The sequence shown here is derived from an EMBL/GenBank/DDBJ whole genome shotgun (WGS) entry which is preliminary data.</text>
</comment>
<dbReference type="PANTHER" id="PTHR20992:SF9">
    <property type="entry name" value="AT15442P-RELATED"/>
    <property type="match status" value="1"/>
</dbReference>
<dbReference type="EMBL" id="BART01018853">
    <property type="protein sequence ID" value="GAG78833.1"/>
    <property type="molecule type" value="Genomic_DNA"/>
</dbReference>
<sequence>MGIIRNIIDDNKFSPADIPTFEAKLFYEGAKRRIDLERFAVLLFLSTFIATYGVIGDSTATVIGAMIIAPLMRPIMAVTAGLVMGNLKRAGFSFLIVLAGVIGVIGLSWLQTEITVTRVISFDTNSQLT</sequence>
<dbReference type="Pfam" id="PF04087">
    <property type="entry name" value="DUF389"/>
    <property type="match status" value="1"/>
</dbReference>
<evidence type="ECO:0008006" key="3">
    <source>
        <dbReference type="Google" id="ProtNLM"/>
    </source>
</evidence>
<dbReference type="AlphaFoldDB" id="X1B3P8"/>
<dbReference type="InterPro" id="IPR005240">
    <property type="entry name" value="DUF389"/>
</dbReference>
<keyword evidence="1" id="KW-0472">Membrane</keyword>
<name>X1B3P8_9ZZZZ</name>
<feature type="transmembrane region" description="Helical" evidence="1">
    <location>
        <begin position="90"/>
        <end position="110"/>
    </location>
</feature>
<proteinExistence type="predicted"/>
<evidence type="ECO:0000313" key="2">
    <source>
        <dbReference type="EMBL" id="GAG78833.1"/>
    </source>
</evidence>
<evidence type="ECO:0000256" key="1">
    <source>
        <dbReference type="SAM" id="Phobius"/>
    </source>
</evidence>
<reference evidence="2" key="1">
    <citation type="journal article" date="2014" name="Front. Microbiol.">
        <title>High frequency of phylogenetically diverse reductive dehalogenase-homologous genes in deep subseafloor sedimentary metagenomes.</title>
        <authorList>
            <person name="Kawai M."/>
            <person name="Futagami T."/>
            <person name="Toyoda A."/>
            <person name="Takaki Y."/>
            <person name="Nishi S."/>
            <person name="Hori S."/>
            <person name="Arai W."/>
            <person name="Tsubouchi T."/>
            <person name="Morono Y."/>
            <person name="Uchiyama I."/>
            <person name="Ito T."/>
            <person name="Fujiyama A."/>
            <person name="Inagaki F."/>
            <person name="Takami H."/>
        </authorList>
    </citation>
    <scope>NUCLEOTIDE SEQUENCE</scope>
    <source>
        <strain evidence="2">Expedition CK06-06</strain>
    </source>
</reference>
<keyword evidence="1" id="KW-0812">Transmembrane</keyword>